<evidence type="ECO:0000259" key="3">
    <source>
        <dbReference type="Pfam" id="PF01266"/>
    </source>
</evidence>
<dbReference type="PANTHER" id="PTHR13847:SF289">
    <property type="entry name" value="GLYCINE OXIDASE"/>
    <property type="match status" value="1"/>
</dbReference>
<dbReference type="Gene3D" id="3.30.9.10">
    <property type="entry name" value="D-Amino Acid Oxidase, subunit A, domain 2"/>
    <property type="match status" value="1"/>
</dbReference>
<gene>
    <name evidence="4" type="ORF">ACH4OY_17230</name>
</gene>
<proteinExistence type="predicted"/>
<dbReference type="PANTHER" id="PTHR13847">
    <property type="entry name" value="SARCOSINE DEHYDROGENASE-RELATED"/>
    <property type="match status" value="1"/>
</dbReference>
<keyword evidence="5" id="KW-1185">Reference proteome</keyword>
<accession>A0ABW7SL30</accession>
<feature type="domain" description="FAD dependent oxidoreductase" evidence="3">
    <location>
        <begin position="32"/>
        <end position="425"/>
    </location>
</feature>
<dbReference type="Proteomes" id="UP001611075">
    <property type="component" value="Unassembled WGS sequence"/>
</dbReference>
<evidence type="ECO:0000313" key="4">
    <source>
        <dbReference type="EMBL" id="MFI0794404.1"/>
    </source>
</evidence>
<dbReference type="InterPro" id="IPR006076">
    <property type="entry name" value="FAD-dep_OxRdtase"/>
</dbReference>
<dbReference type="GO" id="GO:0016491">
    <property type="term" value="F:oxidoreductase activity"/>
    <property type="evidence" value="ECO:0007669"/>
    <property type="project" value="UniProtKB-KW"/>
</dbReference>
<keyword evidence="1 4" id="KW-0560">Oxidoreductase</keyword>
<feature type="region of interest" description="Disordered" evidence="2">
    <location>
        <begin position="1"/>
        <end position="31"/>
    </location>
</feature>
<dbReference type="InterPro" id="IPR036188">
    <property type="entry name" value="FAD/NAD-bd_sf"/>
</dbReference>
<evidence type="ECO:0000313" key="5">
    <source>
        <dbReference type="Proteomes" id="UP001611075"/>
    </source>
</evidence>
<dbReference type="EMBL" id="JBIRPU010000011">
    <property type="protein sequence ID" value="MFI0794404.1"/>
    <property type="molecule type" value="Genomic_DNA"/>
</dbReference>
<comment type="caution">
    <text evidence="4">The sequence shown here is derived from an EMBL/GenBank/DDBJ whole genome shotgun (WGS) entry which is preliminary data.</text>
</comment>
<name>A0ABW7SL30_9ACTN</name>
<dbReference type="Pfam" id="PF01266">
    <property type="entry name" value="DAO"/>
    <property type="match status" value="1"/>
</dbReference>
<dbReference type="EC" id="1.-.-.-" evidence="4"/>
<dbReference type="Gene3D" id="3.50.50.60">
    <property type="entry name" value="FAD/NAD(P)-binding domain"/>
    <property type="match status" value="2"/>
</dbReference>
<reference evidence="4 5" key="1">
    <citation type="submission" date="2024-10" db="EMBL/GenBank/DDBJ databases">
        <title>The Natural Products Discovery Center: Release of the First 8490 Sequenced Strains for Exploring Actinobacteria Biosynthetic Diversity.</title>
        <authorList>
            <person name="Kalkreuter E."/>
            <person name="Kautsar S.A."/>
            <person name="Yang D."/>
            <person name="Bader C.D."/>
            <person name="Teijaro C.N."/>
            <person name="Fluegel L."/>
            <person name="Davis C.M."/>
            <person name="Simpson J.R."/>
            <person name="Lauterbach L."/>
            <person name="Steele A.D."/>
            <person name="Gui C."/>
            <person name="Meng S."/>
            <person name="Li G."/>
            <person name="Viehrig K."/>
            <person name="Ye F."/>
            <person name="Su P."/>
            <person name="Kiefer A.F."/>
            <person name="Nichols A."/>
            <person name="Cepeda A.J."/>
            <person name="Yan W."/>
            <person name="Fan B."/>
            <person name="Jiang Y."/>
            <person name="Adhikari A."/>
            <person name="Zheng C.-J."/>
            <person name="Schuster L."/>
            <person name="Cowan T.M."/>
            <person name="Smanski M.J."/>
            <person name="Chevrette M.G."/>
            <person name="De Carvalho L.P.S."/>
            <person name="Shen B."/>
        </authorList>
    </citation>
    <scope>NUCLEOTIDE SEQUENCE [LARGE SCALE GENOMIC DNA]</scope>
    <source>
        <strain evidence="4 5">NPDC021253</strain>
    </source>
</reference>
<dbReference type="SUPFAM" id="SSF54373">
    <property type="entry name" value="FAD-linked reductases, C-terminal domain"/>
    <property type="match status" value="1"/>
</dbReference>
<protein>
    <submittedName>
        <fullName evidence="4">NAD(P)/FAD-dependent oxidoreductase</fullName>
        <ecNumber evidence="4">1.-.-.-</ecNumber>
    </submittedName>
</protein>
<evidence type="ECO:0000256" key="2">
    <source>
        <dbReference type="SAM" id="MobiDB-lite"/>
    </source>
</evidence>
<feature type="compositionally biased region" description="Pro residues" evidence="2">
    <location>
        <begin position="16"/>
        <end position="25"/>
    </location>
</feature>
<dbReference type="SUPFAM" id="SSF51905">
    <property type="entry name" value="FAD/NAD(P)-binding domain"/>
    <property type="match status" value="1"/>
</dbReference>
<sequence length="458" mass="48628">MSTTPAPRPSGDEPPRPPGDGPAPRPGGDEPDVLVVGAGIVGLFCAWFLARDGHRVTVVDRGEVGDPAACSSGNTGFVGTQGSAPLAEPGVPAKGLRYLLNPESPFHIRPRWDPALLAWLWHFRRVCTEADARAAFDVLLSLKQRSLAILHEVCAAKPLADTLTAQGMLLACKTPEGFDQARRSVPAAVARGVPLRVLEPGELGRLEPGVEFDVAGALLNAEGAALRIPAFLVEFAGVLRGMGVDIRTHTEVLDFEVAGDRVRAVRTSRGDLRPAEVVIAAGIWSVACARKLGLDLMLQPAKGYAVTVAAPETPPRLPILLSEGKVAVMPLGDRLRLAGTLELTGMDASVSPRRVDGIARTVRSYLPGLDTDRRVQVWSGLRPCTPDSLPLLGRAGAYRNVCVAAGHGHIGMGLAPAGGRLIAQLVGGVRPELDLAPFAVDRWRRRFPRRRPTPGSTR</sequence>
<dbReference type="RefSeq" id="WP_396680693.1">
    <property type="nucleotide sequence ID" value="NZ_JBIRPU010000011.1"/>
</dbReference>
<evidence type="ECO:0000256" key="1">
    <source>
        <dbReference type="ARBA" id="ARBA00023002"/>
    </source>
</evidence>
<organism evidence="4 5">
    <name type="scientific">Micromonospora rubida</name>
    <dbReference type="NCBI Taxonomy" id="2697657"/>
    <lineage>
        <taxon>Bacteria</taxon>
        <taxon>Bacillati</taxon>
        <taxon>Actinomycetota</taxon>
        <taxon>Actinomycetes</taxon>
        <taxon>Micromonosporales</taxon>
        <taxon>Micromonosporaceae</taxon>
        <taxon>Micromonospora</taxon>
    </lineage>
</organism>